<sequence length="230" mass="25586">MLRKLKIVIDDIIRTVITNISGVTGRKIRYWYWSKKFKKCGKNVIIDEGVIIQNPQWISIGDNVWIDKYSVLMAGPVDFGGNSVVKKKKNNSFKWNEGELIIGNEVHIGMFNIIQAHAGVYIGDKVTTSAGVKIYSLSNYPFDENNPALITYANYLVKEGTVAYILSPIVIEEGVWIGLNSIVLGGCIGKNSFIASNSIVLKDIPENSYAAGNPAQRIKPRFKMGLNDEK</sequence>
<comment type="similarity">
    <text evidence="1">Belongs to the transferase hexapeptide repeat family.</text>
</comment>
<dbReference type="InterPro" id="IPR011004">
    <property type="entry name" value="Trimer_LpxA-like_sf"/>
</dbReference>
<dbReference type="InterPro" id="IPR051159">
    <property type="entry name" value="Hexapeptide_acetyltransf"/>
</dbReference>
<dbReference type="Gene3D" id="2.160.10.10">
    <property type="entry name" value="Hexapeptide repeat proteins"/>
    <property type="match status" value="2"/>
</dbReference>
<accession>A0A7C4NRI9</accession>
<dbReference type="SUPFAM" id="SSF51161">
    <property type="entry name" value="Trimeric LpxA-like enzymes"/>
    <property type="match status" value="1"/>
</dbReference>
<dbReference type="PANTHER" id="PTHR23416:SF23">
    <property type="entry name" value="ACETYLTRANSFERASE C18B11.09C-RELATED"/>
    <property type="match status" value="1"/>
</dbReference>
<dbReference type="GO" id="GO:0008374">
    <property type="term" value="F:O-acyltransferase activity"/>
    <property type="evidence" value="ECO:0007669"/>
    <property type="project" value="TreeGrafter"/>
</dbReference>
<protein>
    <submittedName>
        <fullName evidence="3">Acyltransferase</fullName>
    </submittedName>
</protein>
<keyword evidence="3" id="KW-0012">Acyltransferase</keyword>
<evidence type="ECO:0000256" key="1">
    <source>
        <dbReference type="ARBA" id="ARBA00007274"/>
    </source>
</evidence>
<dbReference type="PANTHER" id="PTHR23416">
    <property type="entry name" value="SIALIC ACID SYNTHASE-RELATED"/>
    <property type="match status" value="1"/>
</dbReference>
<evidence type="ECO:0000256" key="2">
    <source>
        <dbReference type="ARBA" id="ARBA00022679"/>
    </source>
</evidence>
<proteinExistence type="inferred from homology"/>
<dbReference type="AlphaFoldDB" id="A0A7C4NRI9"/>
<keyword evidence="2 3" id="KW-0808">Transferase</keyword>
<organism evidence="3">
    <name type="scientific">Thermodesulfobacterium geofontis</name>
    <dbReference type="NCBI Taxonomy" id="1295609"/>
    <lineage>
        <taxon>Bacteria</taxon>
        <taxon>Pseudomonadati</taxon>
        <taxon>Thermodesulfobacteriota</taxon>
        <taxon>Thermodesulfobacteria</taxon>
        <taxon>Thermodesulfobacteriales</taxon>
        <taxon>Thermodesulfobacteriaceae</taxon>
        <taxon>Thermodesulfobacterium</taxon>
    </lineage>
</organism>
<dbReference type="GO" id="GO:0005829">
    <property type="term" value="C:cytosol"/>
    <property type="evidence" value="ECO:0007669"/>
    <property type="project" value="TreeGrafter"/>
</dbReference>
<gene>
    <name evidence="3" type="ORF">ENT66_02390</name>
</gene>
<dbReference type="CDD" id="cd04647">
    <property type="entry name" value="LbH_MAT_like"/>
    <property type="match status" value="1"/>
</dbReference>
<dbReference type="EMBL" id="DSZN01000044">
    <property type="protein sequence ID" value="HGQ85240.1"/>
    <property type="molecule type" value="Genomic_DNA"/>
</dbReference>
<reference evidence="3" key="1">
    <citation type="journal article" date="2020" name="mSystems">
        <title>Genome- and Community-Level Interaction Insights into Carbon Utilization and Element Cycling Functions of Hydrothermarchaeota in Hydrothermal Sediment.</title>
        <authorList>
            <person name="Zhou Z."/>
            <person name="Liu Y."/>
            <person name="Xu W."/>
            <person name="Pan J."/>
            <person name="Luo Z.H."/>
            <person name="Li M."/>
        </authorList>
    </citation>
    <scope>NUCLEOTIDE SEQUENCE [LARGE SCALE GENOMIC DNA]</scope>
    <source>
        <strain evidence="3">SpSt-6</strain>
    </source>
</reference>
<comment type="caution">
    <text evidence="3">The sequence shown here is derived from an EMBL/GenBank/DDBJ whole genome shotgun (WGS) entry which is preliminary data.</text>
</comment>
<evidence type="ECO:0000313" key="3">
    <source>
        <dbReference type="EMBL" id="HGQ85240.1"/>
    </source>
</evidence>
<name>A0A7C4NRI9_9BACT</name>